<name>A0ACD0P656_9BASI</name>
<dbReference type="Proteomes" id="UP000245626">
    <property type="component" value="Unassembled WGS sequence"/>
</dbReference>
<dbReference type="EMBL" id="KZ819725">
    <property type="protein sequence ID" value="PWN53439.1"/>
    <property type="molecule type" value="Genomic_DNA"/>
</dbReference>
<proteinExistence type="predicted"/>
<gene>
    <name evidence="1" type="ORF">IE53DRAFT_167996</name>
</gene>
<keyword evidence="2" id="KW-1185">Reference proteome</keyword>
<evidence type="ECO:0000313" key="1">
    <source>
        <dbReference type="EMBL" id="PWN53439.1"/>
    </source>
</evidence>
<organism evidence="1 2">
    <name type="scientific">Violaceomyces palustris</name>
    <dbReference type="NCBI Taxonomy" id="1673888"/>
    <lineage>
        <taxon>Eukaryota</taxon>
        <taxon>Fungi</taxon>
        <taxon>Dikarya</taxon>
        <taxon>Basidiomycota</taxon>
        <taxon>Ustilaginomycotina</taxon>
        <taxon>Ustilaginomycetes</taxon>
        <taxon>Violaceomycetales</taxon>
        <taxon>Violaceomycetaceae</taxon>
        <taxon>Violaceomyces</taxon>
    </lineage>
</organism>
<protein>
    <submittedName>
        <fullName evidence="1">MFS general substrate transporter</fullName>
    </submittedName>
</protein>
<evidence type="ECO:0000313" key="2">
    <source>
        <dbReference type="Proteomes" id="UP000245626"/>
    </source>
</evidence>
<sequence length="505" mass="57019">MGGALHSVRKFLWGEKPSTKEEQRLLNKIDAVVLSFLCLQYLSNYLNRANFANAYVTGMREDLGFKGTQYNQVNTVFTIGYIVGQLPNALILQFVPPRIWLPFCGIVWGGLSACTAAAKTPQHVMAIRFFQAIFESSTFSGSHWVLGCWYKESELGKRSGIFATAAQFGQLFSGVMQGRIATTMEGHHGLHSYQWLFIIDCCIAIPIAIFGFIMFPDTPRSTKAWFLTEEERQLAIARLPEKGKTKMSWDLIKRVLGRWHWYGFSALFGISALLESVGINGIMGLWFQYLKFEVSKRNYYPLSLISVAIVITLICATWTDHTGKRWPVNIFMAATLTFCSILLLIWDIPYGLKFFALALSGAGYAGQATNFAWANIVCRHDDQERAVVLYSMNMWSNVVIAWWGIVLFPATSAPKFRNGWIGTIVVAFLTVIIALVCRHLDNKERREERQQMQGEEGVVSRERSKEGTEEDEKKIGFGSSESEDKGLDQVLHTDQKVVLSSLEKE</sequence>
<accession>A0ACD0P656</accession>
<reference evidence="1 2" key="1">
    <citation type="journal article" date="2018" name="Mol. Biol. Evol.">
        <title>Broad Genomic Sampling Reveals a Smut Pathogenic Ancestry of the Fungal Clade Ustilaginomycotina.</title>
        <authorList>
            <person name="Kijpornyongpan T."/>
            <person name="Mondo S.J."/>
            <person name="Barry K."/>
            <person name="Sandor L."/>
            <person name="Lee J."/>
            <person name="Lipzen A."/>
            <person name="Pangilinan J."/>
            <person name="LaButti K."/>
            <person name="Hainaut M."/>
            <person name="Henrissat B."/>
            <person name="Grigoriev I.V."/>
            <person name="Spatafora J.W."/>
            <person name="Aime M.C."/>
        </authorList>
    </citation>
    <scope>NUCLEOTIDE SEQUENCE [LARGE SCALE GENOMIC DNA]</scope>
    <source>
        <strain evidence="1 2">SA 807</strain>
    </source>
</reference>